<keyword evidence="4" id="KW-0433">Leucine-rich repeat</keyword>
<dbReference type="Pfam" id="PF09162">
    <property type="entry name" value="Tap-RNA_bind"/>
    <property type="match status" value="1"/>
</dbReference>
<dbReference type="PANTHER" id="PTHR10662:SF22">
    <property type="entry name" value="NUCLEAR RNA EXPORT FACTOR 1"/>
    <property type="match status" value="1"/>
</dbReference>
<dbReference type="InterPro" id="IPR012677">
    <property type="entry name" value="Nucleotide-bd_a/b_plait_sf"/>
</dbReference>
<feature type="compositionally biased region" description="Basic residues" evidence="8">
    <location>
        <begin position="34"/>
        <end position="49"/>
    </location>
</feature>
<dbReference type="CDD" id="cd14342">
    <property type="entry name" value="UBA_TAP-C"/>
    <property type="match status" value="1"/>
</dbReference>
<dbReference type="InterPro" id="IPR009060">
    <property type="entry name" value="UBA-like_sf"/>
</dbReference>
<organism evidence="11">
    <name type="scientific">Phallusia mammillata</name>
    <dbReference type="NCBI Taxonomy" id="59560"/>
    <lineage>
        <taxon>Eukaryota</taxon>
        <taxon>Metazoa</taxon>
        <taxon>Chordata</taxon>
        <taxon>Tunicata</taxon>
        <taxon>Ascidiacea</taxon>
        <taxon>Phlebobranchia</taxon>
        <taxon>Ascidiidae</taxon>
        <taxon>Phallusia</taxon>
    </lineage>
</organism>
<keyword evidence="3" id="KW-0813">Transport</keyword>
<dbReference type="FunFam" id="3.80.10.10:FF:000384">
    <property type="entry name" value="Nuclear RNA export factor 1"/>
    <property type="match status" value="1"/>
</dbReference>
<feature type="compositionally biased region" description="Basic residues" evidence="8">
    <location>
        <begin position="1"/>
        <end position="10"/>
    </location>
</feature>
<evidence type="ECO:0000313" key="11">
    <source>
        <dbReference type="EMBL" id="CAB3264527.1"/>
    </source>
</evidence>
<evidence type="ECO:0000256" key="3">
    <source>
        <dbReference type="ARBA" id="ARBA00022448"/>
    </source>
</evidence>
<evidence type="ECO:0000256" key="6">
    <source>
        <dbReference type="ARBA" id="ARBA00022816"/>
    </source>
</evidence>
<feature type="compositionally biased region" description="Pro residues" evidence="8">
    <location>
        <begin position="570"/>
        <end position="584"/>
    </location>
</feature>
<keyword evidence="7" id="KW-0539">Nucleus</keyword>
<comment type="similarity">
    <text evidence="2">Belongs to the NXF family.</text>
</comment>
<dbReference type="PROSITE" id="PS50177">
    <property type="entry name" value="NTF2_DOMAIN"/>
    <property type="match status" value="1"/>
</dbReference>
<feature type="compositionally biased region" description="Acidic residues" evidence="8">
    <location>
        <begin position="99"/>
        <end position="108"/>
    </location>
</feature>
<dbReference type="InterPro" id="IPR018222">
    <property type="entry name" value="Nuclear_transport_factor_2_euk"/>
</dbReference>
<dbReference type="InterPro" id="IPR032710">
    <property type="entry name" value="NTF2-like_dom_sf"/>
</dbReference>
<feature type="region of interest" description="Disordered" evidence="8">
    <location>
        <begin position="563"/>
        <end position="593"/>
    </location>
</feature>
<dbReference type="SUPFAM" id="SSF46934">
    <property type="entry name" value="UBA-like"/>
    <property type="match status" value="1"/>
</dbReference>
<feature type="region of interest" description="Disordered" evidence="8">
    <location>
        <begin position="1"/>
        <end position="148"/>
    </location>
</feature>
<sequence>MSNRGKYRGKYRLESDNYDDGGNRYSQHDDRTGPIKRGRGGRGRSHRGGGRSSGGGYRGNSHRSDSGYRGNRGGRYNNNRGRGQGRGSYSRYNNAQDDYNQEDEDGDVNMDGGDSKPTRFNPYARPNRRGTKNRSDSNNKPHQHQRQENWYQITIVEGEHIDEGWLHQELQTVNMIQYQPVQYHFDGRNASFFLNDRTAAEAIRNCTKKLTSPNGEKITIIMRPSIYPPLTETQITKIKEVLSRRFDATTHHLDCTSFALDQELRGERILVKLSDASHLYVVTKIIRDHISSLTSLDLSNNRIVRLQGLSQLTKYTPNLKILNLSKNLVKHVKEFEAMRHCDLSELTLDQNPMCSYYQSQAEYINDIREYFPNVLKLDGQTLPPPVKFDVENEALPVSLPNFLPAHGLEVIKNFIETYFKCFDTSRSNLSEAYHENALFTLSMPTSPRGPPLRNYFELSRNLKTIKKATLKYSTIASTQKNVIAKLEKIPKTTHHFDSFCIDVPLVTSSIVHFVVRGTFKEGGQYGNIRSFSRSFMCQVAESSLKIINEQFLIRNPVASELAEAKKSKPLPKPTPTPTPAPAPVPSGSKPPNHMQMIAAFSTESGMNLMFSEQCLAENGWNYQNAGQKFLELKEQGLIPPEAFVK</sequence>
<feature type="domain" description="NTF2" evidence="9">
    <location>
        <begin position="410"/>
        <end position="553"/>
    </location>
</feature>
<dbReference type="Pfam" id="PF03943">
    <property type="entry name" value="TAP_C"/>
    <property type="match status" value="1"/>
</dbReference>
<accession>A0A6F9DM68</accession>
<dbReference type="Gene3D" id="3.10.450.50">
    <property type="match status" value="1"/>
</dbReference>
<dbReference type="Gene3D" id="3.80.10.10">
    <property type="entry name" value="Ribonuclease Inhibitor"/>
    <property type="match status" value="1"/>
</dbReference>
<dbReference type="FunFam" id="1.10.8.10:FF:000018">
    <property type="entry name" value="Nuclear RNA export factor 1"/>
    <property type="match status" value="1"/>
</dbReference>
<dbReference type="AlphaFoldDB" id="A0A6F9DM68"/>
<dbReference type="Pfam" id="PF24048">
    <property type="entry name" value="LRR_NXF1-5"/>
    <property type="match status" value="1"/>
</dbReference>
<reference evidence="11" key="1">
    <citation type="submission" date="2020-04" db="EMBL/GenBank/DDBJ databases">
        <authorList>
            <person name="Neveu A P."/>
        </authorList>
    </citation>
    <scope>NUCLEOTIDE SEQUENCE</scope>
    <source>
        <tissue evidence="11">Whole embryo</tissue>
    </source>
</reference>
<evidence type="ECO:0000256" key="2">
    <source>
        <dbReference type="ARBA" id="ARBA00009285"/>
    </source>
</evidence>
<dbReference type="PROSITE" id="PS51450">
    <property type="entry name" value="LRR"/>
    <property type="match status" value="2"/>
</dbReference>
<name>A0A6F9DM68_9ASCI</name>
<evidence type="ECO:0000259" key="9">
    <source>
        <dbReference type="PROSITE" id="PS50177"/>
    </source>
</evidence>
<evidence type="ECO:0000256" key="1">
    <source>
        <dbReference type="ARBA" id="ARBA00004642"/>
    </source>
</evidence>
<dbReference type="InterPro" id="IPR015245">
    <property type="entry name" value="Tap_RNA-bd"/>
</dbReference>
<protein>
    <submittedName>
        <fullName evidence="11">Nuclear RNA export factor 1-like</fullName>
    </submittedName>
</protein>
<comment type="subcellular location">
    <subcellularLocation>
        <location evidence="1">Nucleus</location>
        <location evidence="1">Nucleoplasm</location>
    </subcellularLocation>
</comment>
<dbReference type="GO" id="GO:0005654">
    <property type="term" value="C:nucleoplasm"/>
    <property type="evidence" value="ECO:0007669"/>
    <property type="project" value="UniProtKB-SubCell"/>
</dbReference>
<dbReference type="SMART" id="SM00804">
    <property type="entry name" value="TAP_C"/>
    <property type="match status" value="1"/>
</dbReference>
<dbReference type="InterPro" id="IPR057125">
    <property type="entry name" value="NXF1/2/3/5-like_LRR"/>
</dbReference>
<dbReference type="Gene3D" id="1.10.8.10">
    <property type="entry name" value="DNA helicase RuvA subunit, C-terminal domain"/>
    <property type="match status" value="1"/>
</dbReference>
<dbReference type="InterPro" id="IPR030217">
    <property type="entry name" value="NXF_fam"/>
</dbReference>
<dbReference type="SUPFAM" id="SSF52058">
    <property type="entry name" value="L domain-like"/>
    <property type="match status" value="1"/>
</dbReference>
<dbReference type="InterPro" id="IPR032675">
    <property type="entry name" value="LRR_dom_sf"/>
</dbReference>
<evidence type="ECO:0000256" key="5">
    <source>
        <dbReference type="ARBA" id="ARBA00022737"/>
    </source>
</evidence>
<keyword evidence="5" id="KW-0677">Repeat</keyword>
<dbReference type="GO" id="GO:0005737">
    <property type="term" value="C:cytoplasm"/>
    <property type="evidence" value="ECO:0007669"/>
    <property type="project" value="InterPro"/>
</dbReference>
<evidence type="ECO:0000256" key="7">
    <source>
        <dbReference type="ARBA" id="ARBA00023242"/>
    </source>
</evidence>
<dbReference type="InterPro" id="IPR035979">
    <property type="entry name" value="RBD_domain_sf"/>
</dbReference>
<evidence type="ECO:0000259" key="10">
    <source>
        <dbReference type="PROSITE" id="PS51281"/>
    </source>
</evidence>
<dbReference type="GO" id="GO:0003723">
    <property type="term" value="F:RNA binding"/>
    <property type="evidence" value="ECO:0007669"/>
    <property type="project" value="InterPro"/>
</dbReference>
<evidence type="ECO:0000256" key="8">
    <source>
        <dbReference type="SAM" id="MobiDB-lite"/>
    </source>
</evidence>
<keyword evidence="6" id="KW-0509">mRNA transport</keyword>
<dbReference type="GO" id="GO:0016973">
    <property type="term" value="P:poly(A)+ mRNA export from nucleus"/>
    <property type="evidence" value="ECO:0007669"/>
    <property type="project" value="TreeGrafter"/>
</dbReference>
<dbReference type="InterPro" id="IPR002075">
    <property type="entry name" value="NTF2_dom"/>
</dbReference>
<dbReference type="Gene3D" id="3.30.70.330">
    <property type="match status" value="1"/>
</dbReference>
<dbReference type="Pfam" id="PF22602">
    <property type="entry name" value="NXF_NTF2"/>
    <property type="match status" value="1"/>
</dbReference>
<dbReference type="EMBL" id="LR788665">
    <property type="protein sequence ID" value="CAB3264527.1"/>
    <property type="molecule type" value="mRNA"/>
</dbReference>
<dbReference type="PANTHER" id="PTHR10662">
    <property type="entry name" value="NUCLEAR RNA EXPORT FACTOR"/>
    <property type="match status" value="1"/>
</dbReference>
<dbReference type="InterPro" id="IPR005637">
    <property type="entry name" value="TAP_C_dom"/>
</dbReference>
<feature type="domain" description="TAP-C" evidence="10">
    <location>
        <begin position="591"/>
        <end position="645"/>
    </location>
</feature>
<feature type="compositionally biased region" description="Low complexity" evidence="8">
    <location>
        <begin position="74"/>
        <end position="93"/>
    </location>
</feature>
<dbReference type="InterPro" id="IPR001611">
    <property type="entry name" value="Leu-rich_rpt"/>
</dbReference>
<evidence type="ECO:0000256" key="4">
    <source>
        <dbReference type="ARBA" id="ARBA00022614"/>
    </source>
</evidence>
<proteinExistence type="evidence at transcript level"/>
<gene>
    <name evidence="11" type="primary">Nxf1</name>
</gene>
<dbReference type="SUPFAM" id="SSF54928">
    <property type="entry name" value="RNA-binding domain, RBD"/>
    <property type="match status" value="1"/>
</dbReference>
<dbReference type="PROSITE" id="PS51281">
    <property type="entry name" value="TAP_C"/>
    <property type="match status" value="1"/>
</dbReference>
<dbReference type="SUPFAM" id="SSF54427">
    <property type="entry name" value="NTF2-like"/>
    <property type="match status" value="1"/>
</dbReference>